<dbReference type="InterPro" id="IPR038665">
    <property type="entry name" value="Voltage-dep_anion_channel_sf"/>
</dbReference>
<feature type="transmembrane region" description="Helical" evidence="8">
    <location>
        <begin position="20"/>
        <end position="40"/>
    </location>
</feature>
<feature type="transmembrane region" description="Helical" evidence="8">
    <location>
        <begin position="284"/>
        <end position="305"/>
    </location>
</feature>
<comment type="caution">
    <text evidence="9">The sequence shown here is derived from an EMBL/GenBank/DDBJ whole genome shotgun (WGS) entry which is preliminary data.</text>
</comment>
<keyword evidence="4" id="KW-1003">Cell membrane</keyword>
<accession>A0AAV9IH60</accession>
<dbReference type="EMBL" id="JANCYU010000042">
    <property type="protein sequence ID" value="KAK4526700.1"/>
    <property type="molecule type" value="Genomic_DNA"/>
</dbReference>
<evidence type="ECO:0000256" key="8">
    <source>
        <dbReference type="SAM" id="Phobius"/>
    </source>
</evidence>
<dbReference type="InterPro" id="IPR004695">
    <property type="entry name" value="SLAC1/Mae1/Ssu1/TehA"/>
</dbReference>
<feature type="transmembrane region" description="Helical" evidence="8">
    <location>
        <begin position="231"/>
        <end position="252"/>
    </location>
</feature>
<dbReference type="GO" id="GO:0000319">
    <property type="term" value="F:sulfite transmembrane transporter activity"/>
    <property type="evidence" value="ECO:0007669"/>
    <property type="project" value="TreeGrafter"/>
</dbReference>
<evidence type="ECO:0000256" key="2">
    <source>
        <dbReference type="ARBA" id="ARBA00008566"/>
    </source>
</evidence>
<proteinExistence type="inferred from homology"/>
<name>A0AAV9IH60_9RHOD</name>
<feature type="transmembrane region" description="Helical" evidence="8">
    <location>
        <begin position="195"/>
        <end position="219"/>
    </location>
</feature>
<dbReference type="CDD" id="cd09318">
    <property type="entry name" value="TDT_SSU1"/>
    <property type="match status" value="1"/>
</dbReference>
<keyword evidence="10" id="KW-1185">Reference proteome</keyword>
<comment type="subcellular location">
    <subcellularLocation>
        <location evidence="1">Cell membrane</location>
        <topology evidence="1">Multi-pass membrane protein</topology>
    </subcellularLocation>
</comment>
<feature type="transmembrane region" description="Helical" evidence="8">
    <location>
        <begin position="343"/>
        <end position="363"/>
    </location>
</feature>
<evidence type="ECO:0000256" key="5">
    <source>
        <dbReference type="ARBA" id="ARBA00022692"/>
    </source>
</evidence>
<feature type="transmembrane region" description="Helical" evidence="8">
    <location>
        <begin position="163"/>
        <end position="183"/>
    </location>
</feature>
<feature type="transmembrane region" description="Helical" evidence="8">
    <location>
        <begin position="60"/>
        <end position="83"/>
    </location>
</feature>
<dbReference type="Pfam" id="PF03595">
    <property type="entry name" value="SLAC1"/>
    <property type="match status" value="1"/>
</dbReference>
<evidence type="ECO:0000256" key="4">
    <source>
        <dbReference type="ARBA" id="ARBA00022475"/>
    </source>
</evidence>
<keyword evidence="3" id="KW-0813">Transport</keyword>
<dbReference type="Proteomes" id="UP001300502">
    <property type="component" value="Unassembled WGS sequence"/>
</dbReference>
<feature type="transmembrane region" description="Helical" evidence="8">
    <location>
        <begin position="95"/>
        <end position="121"/>
    </location>
</feature>
<evidence type="ECO:0000256" key="7">
    <source>
        <dbReference type="ARBA" id="ARBA00023136"/>
    </source>
</evidence>
<evidence type="ECO:0000313" key="10">
    <source>
        <dbReference type="Proteomes" id="UP001300502"/>
    </source>
</evidence>
<evidence type="ECO:0008006" key="11">
    <source>
        <dbReference type="Google" id="ProtNLM"/>
    </source>
</evidence>
<keyword evidence="5 8" id="KW-0812">Transmembrane</keyword>
<feature type="transmembrane region" description="Helical" evidence="8">
    <location>
        <begin position="127"/>
        <end position="151"/>
    </location>
</feature>
<keyword evidence="7 8" id="KW-0472">Membrane</keyword>
<dbReference type="InterPro" id="IPR051629">
    <property type="entry name" value="Sulfite_efflux_TDT"/>
</dbReference>
<evidence type="ECO:0000256" key="6">
    <source>
        <dbReference type="ARBA" id="ARBA00022989"/>
    </source>
</evidence>
<dbReference type="PANTHER" id="PTHR31686:SF1">
    <property type="entry name" value="SULFITE EFFLUX PUMP SSU1"/>
    <property type="match status" value="1"/>
</dbReference>
<dbReference type="AlphaFoldDB" id="A0AAV9IH60"/>
<comment type="similarity">
    <text evidence="2">Belongs to the tellurite-resistance/dicarboxylate transporter (TDT) family.</text>
</comment>
<evidence type="ECO:0000256" key="3">
    <source>
        <dbReference type="ARBA" id="ARBA00022448"/>
    </source>
</evidence>
<gene>
    <name evidence="9" type="ORF">GAYE_SCF26G4616</name>
</gene>
<evidence type="ECO:0000313" key="9">
    <source>
        <dbReference type="EMBL" id="KAK4526700.1"/>
    </source>
</evidence>
<protein>
    <recommendedName>
        <fullName evidence="11">C4-dicarboxylate transporter/malic acid transport protein</fullName>
    </recommendedName>
</protein>
<reference evidence="9 10" key="1">
    <citation type="submission" date="2022-07" db="EMBL/GenBank/DDBJ databases">
        <title>Genome-wide signatures of adaptation to extreme environments.</title>
        <authorList>
            <person name="Cho C.H."/>
            <person name="Yoon H.S."/>
        </authorList>
    </citation>
    <scope>NUCLEOTIDE SEQUENCE [LARGE SCALE GENOMIC DNA]</scope>
    <source>
        <strain evidence="9 10">108.79 E11</strain>
    </source>
</reference>
<keyword evidence="6 8" id="KW-1133">Transmembrane helix</keyword>
<dbReference type="Gene3D" id="1.50.10.150">
    <property type="entry name" value="Voltage-dependent anion channel"/>
    <property type="match status" value="1"/>
</dbReference>
<dbReference type="GO" id="GO:0005886">
    <property type="term" value="C:plasma membrane"/>
    <property type="evidence" value="ECO:0007669"/>
    <property type="project" value="UniProtKB-SubCell"/>
</dbReference>
<feature type="transmembrane region" description="Helical" evidence="8">
    <location>
        <begin position="317"/>
        <end position="337"/>
    </location>
</feature>
<organism evidence="9 10">
    <name type="scientific">Galdieria yellowstonensis</name>
    <dbReference type="NCBI Taxonomy" id="3028027"/>
    <lineage>
        <taxon>Eukaryota</taxon>
        <taxon>Rhodophyta</taxon>
        <taxon>Bangiophyceae</taxon>
        <taxon>Galdieriales</taxon>
        <taxon>Galdieriaceae</taxon>
        <taxon>Galdieria</taxon>
    </lineage>
</organism>
<dbReference type="PANTHER" id="PTHR31686">
    <property type="match status" value="1"/>
</dbReference>
<sequence length="398" mass="44096">MRSVKEILRPLARIESPKEIIRHFSPSWFAVTMGTGILAVDLQDFPFPFHHLFDLAWAFWWLNVGLFIVFSILFLARWAFFFNDAVSLFSHPVQSMFLGAIPVGLSTIIEGMVLFCVPTWGPRFVTLAEVLWCINVVLALVSCVLVSIYMISTHEHSLKKMTAVWVIPIIPAVSAAAAGAIILPTMANITFARYIAFLSTVLWGISVPVTLNILCIFFLRLVLHKLPPNDVIISCFLPLGPIGSAALAATALSTVAPRVFASSGDALSDVAYESLASSTSATGILVGCALWGYGLWWLGLAIFAVTKTLIDRLPFNLGWWGLIFPLGVFSDATVYLYKLTQLLFFKISASIFISVLFILWWIVMVHTLTRAYTGELFYSPSHFPQMTQSEAANFDLEV</sequence>
<evidence type="ECO:0000256" key="1">
    <source>
        <dbReference type="ARBA" id="ARBA00004651"/>
    </source>
</evidence>